<keyword evidence="1" id="KW-0040">ANK repeat</keyword>
<accession>A0A7S1LU83</accession>
<dbReference type="Pfam" id="PF08325">
    <property type="entry name" value="WLM"/>
    <property type="match status" value="1"/>
</dbReference>
<proteinExistence type="predicted"/>
<dbReference type="InterPro" id="IPR013536">
    <property type="entry name" value="WLM_dom"/>
</dbReference>
<name>A0A7S1LU83_ALECA</name>
<dbReference type="InterPro" id="IPR036770">
    <property type="entry name" value="Ankyrin_rpt-contain_sf"/>
</dbReference>
<dbReference type="AlphaFoldDB" id="A0A7S1LU83"/>
<dbReference type="SMART" id="SM00248">
    <property type="entry name" value="ANK"/>
    <property type="match status" value="2"/>
</dbReference>
<organism evidence="3">
    <name type="scientific">Alexandrium catenella</name>
    <name type="common">Red tide dinoflagellate</name>
    <name type="synonym">Gonyaulax catenella</name>
    <dbReference type="NCBI Taxonomy" id="2925"/>
    <lineage>
        <taxon>Eukaryota</taxon>
        <taxon>Sar</taxon>
        <taxon>Alveolata</taxon>
        <taxon>Dinophyceae</taxon>
        <taxon>Gonyaulacales</taxon>
        <taxon>Pyrocystaceae</taxon>
        <taxon>Alexandrium</taxon>
    </lineage>
</organism>
<feature type="repeat" description="ANK" evidence="1">
    <location>
        <begin position="232"/>
        <end position="257"/>
    </location>
</feature>
<feature type="domain" description="WLM" evidence="2">
    <location>
        <begin position="51"/>
        <end position="142"/>
    </location>
</feature>
<dbReference type="Gene3D" id="1.25.40.20">
    <property type="entry name" value="Ankyrin repeat-containing domain"/>
    <property type="match status" value="1"/>
</dbReference>
<dbReference type="PROSITE" id="PS50297">
    <property type="entry name" value="ANK_REP_REGION"/>
    <property type="match status" value="1"/>
</dbReference>
<dbReference type="PROSITE" id="PS50088">
    <property type="entry name" value="ANK_REPEAT"/>
    <property type="match status" value="1"/>
</dbReference>
<dbReference type="Pfam" id="PF13637">
    <property type="entry name" value="Ank_4"/>
    <property type="match status" value="1"/>
</dbReference>
<dbReference type="SUPFAM" id="SSF48403">
    <property type="entry name" value="Ankyrin repeat"/>
    <property type="match status" value="1"/>
</dbReference>
<evidence type="ECO:0000259" key="2">
    <source>
        <dbReference type="Pfam" id="PF08325"/>
    </source>
</evidence>
<protein>
    <recommendedName>
        <fullName evidence="2">WLM domain-containing protein</fullName>
    </recommendedName>
</protein>
<dbReference type="InterPro" id="IPR002110">
    <property type="entry name" value="Ankyrin_rpt"/>
</dbReference>
<sequence length="376" mass="39498">MRQLPQMRASAAIAKGGKGGCGPRAGLATRAPVLSESYPDVQVSTLGLYGDAEVRRLLRRALRDAWPAVRRFGWQAGAVCELDPENRDVGYTSEDGTIFVKVRDPGKGNGRFYNYSFVLATLLHELTHLSVLGHGKAFYLQLVEAIGQCGAEPATRREVRMHVCAELLNAVCENDARRARAVLAVLPEAVACKMPGAGQQLPLEYAAHHGRVALTKLLIEARAEVDATCNSSGMPPLMRAAARGNKRTARVLLEAGAMSGQAADALALLEQGDRESSVSCTASFAGAGCSSSSCCRGATVGGGQSEQPCAVKQSLPEGAPRRTSSLPALPMVLPVSSSRLQQLLEARSGKSRGVRVAHSAGAVAGRLSMLSGSLAL</sequence>
<dbReference type="EMBL" id="HBGE01022574">
    <property type="protein sequence ID" value="CAD9113550.1"/>
    <property type="molecule type" value="Transcribed_RNA"/>
</dbReference>
<evidence type="ECO:0000313" key="3">
    <source>
        <dbReference type="EMBL" id="CAD9113550.1"/>
    </source>
</evidence>
<evidence type="ECO:0000256" key="1">
    <source>
        <dbReference type="PROSITE-ProRule" id="PRU00023"/>
    </source>
</evidence>
<gene>
    <name evidence="3" type="ORF">ACAT0790_LOCUS13697</name>
</gene>
<reference evidence="3" key="1">
    <citation type="submission" date="2021-01" db="EMBL/GenBank/DDBJ databases">
        <authorList>
            <person name="Corre E."/>
            <person name="Pelletier E."/>
            <person name="Niang G."/>
            <person name="Scheremetjew M."/>
            <person name="Finn R."/>
            <person name="Kale V."/>
            <person name="Holt S."/>
            <person name="Cochrane G."/>
            <person name="Meng A."/>
            <person name="Brown T."/>
            <person name="Cohen L."/>
        </authorList>
    </citation>
    <scope>NUCLEOTIDE SEQUENCE</scope>
    <source>
        <strain evidence="3">OF101</strain>
    </source>
</reference>